<gene>
    <name evidence="3" type="ORF">URODEC1_LOCUS23594</name>
</gene>
<dbReference type="Pfam" id="PF12937">
    <property type="entry name" value="F-box-like"/>
    <property type="match status" value="1"/>
</dbReference>
<dbReference type="SUPFAM" id="SSF81383">
    <property type="entry name" value="F-box domain"/>
    <property type="match status" value="1"/>
</dbReference>
<dbReference type="InterPro" id="IPR001810">
    <property type="entry name" value="F-box_dom"/>
</dbReference>
<accession>A0ABC8XHQ8</accession>
<dbReference type="Pfam" id="PF23635">
    <property type="entry name" value="Beta-prop_AT5G49610-like"/>
    <property type="match status" value="1"/>
</dbReference>
<dbReference type="InterPro" id="IPR056594">
    <property type="entry name" value="AT5G49610-like_b-prop"/>
</dbReference>
<evidence type="ECO:0008006" key="5">
    <source>
        <dbReference type="Google" id="ProtNLM"/>
    </source>
</evidence>
<evidence type="ECO:0000313" key="3">
    <source>
        <dbReference type="EMBL" id="CAL4925911.1"/>
    </source>
</evidence>
<dbReference type="EMBL" id="OZ075124">
    <property type="protein sequence ID" value="CAL4925911.1"/>
    <property type="molecule type" value="Genomic_DNA"/>
</dbReference>
<feature type="domain" description="F-box" evidence="1">
    <location>
        <begin position="30"/>
        <end position="60"/>
    </location>
</feature>
<keyword evidence="4" id="KW-1185">Reference proteome</keyword>
<dbReference type="Proteomes" id="UP001497457">
    <property type="component" value="Chromosome 14rd"/>
</dbReference>
<organism evidence="3 4">
    <name type="scientific">Urochloa decumbens</name>
    <dbReference type="NCBI Taxonomy" id="240449"/>
    <lineage>
        <taxon>Eukaryota</taxon>
        <taxon>Viridiplantae</taxon>
        <taxon>Streptophyta</taxon>
        <taxon>Embryophyta</taxon>
        <taxon>Tracheophyta</taxon>
        <taxon>Spermatophyta</taxon>
        <taxon>Magnoliopsida</taxon>
        <taxon>Liliopsida</taxon>
        <taxon>Poales</taxon>
        <taxon>Poaceae</taxon>
        <taxon>PACMAD clade</taxon>
        <taxon>Panicoideae</taxon>
        <taxon>Panicodae</taxon>
        <taxon>Paniceae</taxon>
        <taxon>Melinidinae</taxon>
        <taxon>Urochloa</taxon>
    </lineage>
</organism>
<evidence type="ECO:0000313" key="4">
    <source>
        <dbReference type="Proteomes" id="UP001497457"/>
    </source>
</evidence>
<feature type="domain" description="F-box protein AT5G49610-like beta-propeller" evidence="2">
    <location>
        <begin position="196"/>
        <end position="363"/>
    </location>
</feature>
<protein>
    <recommendedName>
        <fullName evidence="5">F-box domain-containing protein</fullName>
    </recommendedName>
</protein>
<dbReference type="Gene3D" id="1.20.1280.50">
    <property type="match status" value="1"/>
</dbReference>
<sequence length="409" mass="45456">MSDVVSLRKQTSPAELADDLPVLPDTRTEILLRVPPQPRSLQRVSHVCRSWRRLVTDPRFLRSFRALHNGTPPLVGVFHSNIYEGVRRFTPTAGDDPMPARVFDCPAHWRVLDSRHGRVLCLAMARDATASAMLVVWDPITRMCEHIQMPPDLVVYDYGKLGGAVVCRAGGGGDGEGRHGDCRSGPFQVVILIGRAPRALVSVYSSHTGGWSEVISFDGLPEWADVMPTPGAVIRNTLYHPVFGCHTLAFDLDSKAFAMIPHPPEAKWMDVQVMRLDGGRLGLVVADIFDFSLQLWAPEDAGDWVLRWTVQLDTLEPLKAAAAAQPGAGDLRDVKLIGACDYGNVIFLWTRLGSFMFYLDTMELKKLPYDSTMMLGGTLYPYESFFAPLQVSISHIFLQACIYIPDFMK</sequence>
<evidence type="ECO:0000259" key="2">
    <source>
        <dbReference type="Pfam" id="PF23635"/>
    </source>
</evidence>
<reference evidence="3 4" key="2">
    <citation type="submission" date="2024-10" db="EMBL/GenBank/DDBJ databases">
        <authorList>
            <person name="Ryan C."/>
        </authorList>
    </citation>
    <scope>NUCLEOTIDE SEQUENCE [LARGE SCALE GENOMIC DNA]</scope>
</reference>
<dbReference type="PANTHER" id="PTHR32133:SF302">
    <property type="entry name" value="F-BOX DOMAIN CONTAINING PROTEIN, EXPRESSED"/>
    <property type="match status" value="1"/>
</dbReference>
<dbReference type="PANTHER" id="PTHR32133">
    <property type="entry name" value="OS07G0120400 PROTEIN"/>
    <property type="match status" value="1"/>
</dbReference>
<dbReference type="AlphaFoldDB" id="A0ABC8XHQ8"/>
<proteinExistence type="predicted"/>
<evidence type="ECO:0000259" key="1">
    <source>
        <dbReference type="Pfam" id="PF12937"/>
    </source>
</evidence>
<name>A0ABC8XHQ8_9POAL</name>
<dbReference type="InterPro" id="IPR036047">
    <property type="entry name" value="F-box-like_dom_sf"/>
</dbReference>
<reference evidence="4" key="1">
    <citation type="submission" date="2024-06" db="EMBL/GenBank/DDBJ databases">
        <authorList>
            <person name="Ryan C."/>
        </authorList>
    </citation>
    <scope>NUCLEOTIDE SEQUENCE [LARGE SCALE GENOMIC DNA]</scope>
</reference>